<accession>A0ABQ3K816</accession>
<comment type="cofactor">
    <cofactor evidence="1">
        <name>Mg(2+)</name>
        <dbReference type="ChEBI" id="CHEBI:18420"/>
    </cofactor>
</comment>
<dbReference type="PANTHER" id="PTHR43046">
    <property type="entry name" value="GDP-MANNOSE MANNOSYL HYDROLASE"/>
    <property type="match status" value="1"/>
</dbReference>
<keyword evidence="5" id="KW-1185">Reference proteome</keyword>
<dbReference type="InterPro" id="IPR015797">
    <property type="entry name" value="NUDIX_hydrolase-like_dom_sf"/>
</dbReference>
<dbReference type="PROSITE" id="PS51462">
    <property type="entry name" value="NUDIX"/>
    <property type="match status" value="1"/>
</dbReference>
<dbReference type="RefSeq" id="WP_189643398.1">
    <property type="nucleotide sequence ID" value="NZ_BNAL01000023.1"/>
</dbReference>
<dbReference type="Gene3D" id="3.90.79.10">
    <property type="entry name" value="Nucleoside Triphosphate Pyrophosphohydrolase"/>
    <property type="match status" value="1"/>
</dbReference>
<dbReference type="GO" id="GO:0016787">
    <property type="term" value="F:hydrolase activity"/>
    <property type="evidence" value="ECO:0007669"/>
    <property type="project" value="UniProtKB-KW"/>
</dbReference>
<dbReference type="InterPro" id="IPR000086">
    <property type="entry name" value="NUDIX_hydrolase_dom"/>
</dbReference>
<dbReference type="SUPFAM" id="SSF55811">
    <property type="entry name" value="Nudix"/>
    <property type="match status" value="1"/>
</dbReference>
<proteinExistence type="predicted"/>
<gene>
    <name evidence="4" type="ORF">GCM10017783_18370</name>
</gene>
<evidence type="ECO:0000313" key="5">
    <source>
        <dbReference type="Proteomes" id="UP000632154"/>
    </source>
</evidence>
<feature type="domain" description="Nudix hydrolase" evidence="3">
    <location>
        <begin position="9"/>
        <end position="138"/>
    </location>
</feature>
<dbReference type="Pfam" id="PF00293">
    <property type="entry name" value="NUDIX"/>
    <property type="match status" value="1"/>
</dbReference>
<evidence type="ECO:0000256" key="1">
    <source>
        <dbReference type="ARBA" id="ARBA00001946"/>
    </source>
</evidence>
<evidence type="ECO:0000259" key="3">
    <source>
        <dbReference type="PROSITE" id="PS51462"/>
    </source>
</evidence>
<comment type="caution">
    <text evidence="4">The sequence shown here is derived from an EMBL/GenBank/DDBJ whole genome shotgun (WGS) entry which is preliminary data.</text>
</comment>
<dbReference type="PANTHER" id="PTHR43046:SF16">
    <property type="entry name" value="ADP-RIBOSE PYROPHOSPHATASE YJHB-RELATED"/>
    <property type="match status" value="1"/>
</dbReference>
<protein>
    <submittedName>
        <fullName evidence="4">NUDIX hydrolase</fullName>
    </submittedName>
</protein>
<keyword evidence="2 4" id="KW-0378">Hydrolase</keyword>
<dbReference type="Proteomes" id="UP000632154">
    <property type="component" value="Unassembled WGS sequence"/>
</dbReference>
<name>A0ABQ3K816_9DEIO</name>
<evidence type="ECO:0000313" key="4">
    <source>
        <dbReference type="EMBL" id="GHG06110.1"/>
    </source>
</evidence>
<evidence type="ECO:0000256" key="2">
    <source>
        <dbReference type="ARBA" id="ARBA00022801"/>
    </source>
</evidence>
<dbReference type="EMBL" id="BNAL01000023">
    <property type="protein sequence ID" value="GHG06110.1"/>
    <property type="molecule type" value="Genomic_DNA"/>
</dbReference>
<sequence>MNPLSRTLPIKRASHVYLVQGGQLLLVQERMDDGSIFYGLPGGKAASGESLGGAAVRQVKHETGLTISELNFVSLLEGEILTGTPHACFASFGRFTAQFSGELMPSDPDVVGVSWVPLEQVESLMRYGPPPECEERSPLIWLPTRDFVRGEPRSYYPI</sequence>
<organism evidence="4 5">
    <name type="scientific">Deinococcus piscis</name>
    <dbReference type="NCBI Taxonomy" id="394230"/>
    <lineage>
        <taxon>Bacteria</taxon>
        <taxon>Thermotogati</taxon>
        <taxon>Deinococcota</taxon>
        <taxon>Deinococci</taxon>
        <taxon>Deinococcales</taxon>
        <taxon>Deinococcaceae</taxon>
        <taxon>Deinococcus</taxon>
    </lineage>
</organism>
<reference evidence="5" key="1">
    <citation type="journal article" date="2019" name="Int. J. Syst. Evol. Microbiol.">
        <title>The Global Catalogue of Microorganisms (GCM) 10K type strain sequencing project: providing services to taxonomists for standard genome sequencing and annotation.</title>
        <authorList>
            <consortium name="The Broad Institute Genomics Platform"/>
            <consortium name="The Broad Institute Genome Sequencing Center for Infectious Disease"/>
            <person name="Wu L."/>
            <person name="Ma J."/>
        </authorList>
    </citation>
    <scope>NUCLEOTIDE SEQUENCE [LARGE SCALE GENOMIC DNA]</scope>
    <source>
        <strain evidence="5">CGMCC 1.18439</strain>
    </source>
</reference>